<keyword evidence="1" id="KW-1133">Transmembrane helix</keyword>
<feature type="transmembrane region" description="Helical" evidence="1">
    <location>
        <begin position="171"/>
        <end position="188"/>
    </location>
</feature>
<name>A0A552WLS3_9MICO</name>
<dbReference type="RefSeq" id="WP_143419582.1">
    <property type="nucleotide sequence ID" value="NZ_VJXR01000069.1"/>
</dbReference>
<keyword evidence="1" id="KW-0472">Membrane</keyword>
<feature type="transmembrane region" description="Helical" evidence="1">
    <location>
        <begin position="40"/>
        <end position="58"/>
    </location>
</feature>
<keyword evidence="1" id="KW-0812">Transmembrane</keyword>
<dbReference type="AlphaFoldDB" id="A0A552WLS3"/>
<gene>
    <name evidence="2" type="ORF">FJ693_16640</name>
</gene>
<feature type="transmembrane region" description="Helical" evidence="1">
    <location>
        <begin position="104"/>
        <end position="127"/>
    </location>
</feature>
<evidence type="ECO:0000313" key="2">
    <source>
        <dbReference type="EMBL" id="TRW43697.1"/>
    </source>
</evidence>
<protein>
    <submittedName>
        <fullName evidence="2">Uncharacterized protein</fullName>
    </submittedName>
</protein>
<feature type="transmembrane region" description="Helical" evidence="1">
    <location>
        <begin position="134"/>
        <end position="151"/>
    </location>
</feature>
<proteinExistence type="predicted"/>
<evidence type="ECO:0000256" key="1">
    <source>
        <dbReference type="SAM" id="Phobius"/>
    </source>
</evidence>
<reference evidence="2 3" key="1">
    <citation type="submission" date="2019-07" db="EMBL/GenBank/DDBJ databases">
        <title>Georgenia wutianyii sp. nov. and Georgenia *** sp. nov. isolated from plateau pika (Ochotona curzoniae) in the Qinghai-Tibet plateau of China.</title>
        <authorList>
            <person name="Tian Z."/>
        </authorList>
    </citation>
    <scope>NUCLEOTIDE SEQUENCE [LARGE SCALE GENOMIC DNA]</scope>
    <source>
        <strain evidence="2 3">Z446</strain>
    </source>
</reference>
<comment type="caution">
    <text evidence="2">The sequence shown here is derived from an EMBL/GenBank/DDBJ whole genome shotgun (WGS) entry which is preliminary data.</text>
</comment>
<dbReference type="Proteomes" id="UP000318693">
    <property type="component" value="Unassembled WGS sequence"/>
</dbReference>
<evidence type="ECO:0000313" key="3">
    <source>
        <dbReference type="Proteomes" id="UP000318693"/>
    </source>
</evidence>
<keyword evidence="3" id="KW-1185">Reference proteome</keyword>
<sequence length="207" mass="22020">MTVLNLVGHVNGQTAENQSAWLASWNKFFSFQQPLSLPNWFSTLVLAITGLAASELAAEQRRAGERWISWEVIAGVFVLLSVDEAMSIHGRLGPLLGAVLSVPVVPWVVIAVALAMTFCLLMLPLLLSLPRPTALAMVLAGVLFVLGAAGVEAVEGLLPAGGLDLPNLVEEVLEMVGSALFLVALVGYRDTVGRRQRAPLPSTERSA</sequence>
<accession>A0A552WLS3</accession>
<feature type="transmembrane region" description="Helical" evidence="1">
    <location>
        <begin position="70"/>
        <end position="92"/>
    </location>
</feature>
<dbReference type="EMBL" id="VJXR01000069">
    <property type="protein sequence ID" value="TRW43697.1"/>
    <property type="molecule type" value="Genomic_DNA"/>
</dbReference>
<organism evidence="2 3">
    <name type="scientific">Georgenia yuyongxinii</name>
    <dbReference type="NCBI Taxonomy" id="2589797"/>
    <lineage>
        <taxon>Bacteria</taxon>
        <taxon>Bacillati</taxon>
        <taxon>Actinomycetota</taxon>
        <taxon>Actinomycetes</taxon>
        <taxon>Micrococcales</taxon>
        <taxon>Bogoriellaceae</taxon>
        <taxon>Georgenia</taxon>
    </lineage>
</organism>